<dbReference type="AlphaFoldDB" id="A0A8K0NP00"/>
<protein>
    <submittedName>
        <fullName evidence="3">Uncharacterized protein</fullName>
    </submittedName>
</protein>
<keyword evidence="2" id="KW-0812">Transmembrane</keyword>
<feature type="compositionally biased region" description="Basic and acidic residues" evidence="1">
    <location>
        <begin position="96"/>
        <end position="106"/>
    </location>
</feature>
<accession>A0A8K0NP00</accession>
<dbReference type="Proteomes" id="UP000812966">
    <property type="component" value="Unassembled WGS sequence"/>
</dbReference>
<reference evidence="3" key="1">
    <citation type="submission" date="2020-04" db="EMBL/GenBank/DDBJ databases">
        <title>Analysis of mating type loci in Filobasidium floriforme.</title>
        <authorList>
            <person name="Nowrousian M."/>
        </authorList>
    </citation>
    <scope>NUCLEOTIDE SEQUENCE</scope>
    <source>
        <strain evidence="3">CBS 6242</strain>
    </source>
</reference>
<dbReference type="EMBL" id="JABELV010000042">
    <property type="protein sequence ID" value="KAG7561963.1"/>
    <property type="molecule type" value="Genomic_DNA"/>
</dbReference>
<comment type="caution">
    <text evidence="3">The sequence shown here is derived from an EMBL/GenBank/DDBJ whole genome shotgun (WGS) entry which is preliminary data.</text>
</comment>
<keyword evidence="2" id="KW-0472">Membrane</keyword>
<feature type="region of interest" description="Disordered" evidence="1">
    <location>
        <begin position="83"/>
        <end position="106"/>
    </location>
</feature>
<sequence>MAKTGSCTQKIRRVFVEKSALWAVLGNKIFCGPVFGFFVHLHGELDYPSSPCLLLEELEEVIHLAADQVKVQQIGKATSTRPTIVATGDSPWSPRLGDRPRPLVKT</sequence>
<keyword evidence="4" id="KW-1185">Reference proteome</keyword>
<keyword evidence="2" id="KW-1133">Transmembrane helix</keyword>
<evidence type="ECO:0000313" key="4">
    <source>
        <dbReference type="Proteomes" id="UP000812966"/>
    </source>
</evidence>
<evidence type="ECO:0000256" key="1">
    <source>
        <dbReference type="SAM" id="MobiDB-lite"/>
    </source>
</evidence>
<gene>
    <name evidence="3" type="ORF">FFLO_02603</name>
</gene>
<feature type="transmembrane region" description="Helical" evidence="2">
    <location>
        <begin position="20"/>
        <end position="41"/>
    </location>
</feature>
<proteinExistence type="predicted"/>
<name>A0A8K0NP00_9TREE</name>
<evidence type="ECO:0000256" key="2">
    <source>
        <dbReference type="SAM" id="Phobius"/>
    </source>
</evidence>
<organism evidence="3 4">
    <name type="scientific">Filobasidium floriforme</name>
    <dbReference type="NCBI Taxonomy" id="5210"/>
    <lineage>
        <taxon>Eukaryota</taxon>
        <taxon>Fungi</taxon>
        <taxon>Dikarya</taxon>
        <taxon>Basidiomycota</taxon>
        <taxon>Agaricomycotina</taxon>
        <taxon>Tremellomycetes</taxon>
        <taxon>Filobasidiales</taxon>
        <taxon>Filobasidiaceae</taxon>
        <taxon>Filobasidium</taxon>
    </lineage>
</organism>
<evidence type="ECO:0000313" key="3">
    <source>
        <dbReference type="EMBL" id="KAG7561963.1"/>
    </source>
</evidence>